<dbReference type="Proteomes" id="UP000828390">
    <property type="component" value="Unassembled WGS sequence"/>
</dbReference>
<sequence>MSAADSSQSSQPEPNNATTEHNHDDNMNAPNQILFQMLKQPHKAVPASPSPKSIDMDKIESKAKNTSYIQLNTNPFPLLYSTEEVRVFKARLGKTCSWRCIDYQSINNMQSKPQIPIYVVKLVNEKDCPFAAVVIRLAPVITRKLRDKLS</sequence>
<proteinExistence type="predicted"/>
<feature type="region of interest" description="Disordered" evidence="1">
    <location>
        <begin position="1"/>
        <end position="32"/>
    </location>
</feature>
<evidence type="ECO:0000256" key="1">
    <source>
        <dbReference type="SAM" id="MobiDB-lite"/>
    </source>
</evidence>
<evidence type="ECO:0000313" key="2">
    <source>
        <dbReference type="EMBL" id="KAH3800236.1"/>
    </source>
</evidence>
<name>A0A9D4FLJ8_DREPO</name>
<gene>
    <name evidence="2" type="ORF">DPMN_153867</name>
</gene>
<dbReference type="EMBL" id="JAIWYP010000007">
    <property type="protein sequence ID" value="KAH3800236.1"/>
    <property type="molecule type" value="Genomic_DNA"/>
</dbReference>
<accession>A0A9D4FLJ8</accession>
<reference evidence="2" key="2">
    <citation type="submission" date="2020-11" db="EMBL/GenBank/DDBJ databases">
        <authorList>
            <person name="McCartney M.A."/>
            <person name="Auch B."/>
            <person name="Kono T."/>
            <person name="Mallez S."/>
            <person name="Becker A."/>
            <person name="Gohl D.M."/>
            <person name="Silverstein K.A.T."/>
            <person name="Koren S."/>
            <person name="Bechman K.B."/>
            <person name="Herman A."/>
            <person name="Abrahante J.E."/>
            <person name="Garbe J."/>
        </authorList>
    </citation>
    <scope>NUCLEOTIDE SEQUENCE</scope>
    <source>
        <strain evidence="2">Duluth1</strain>
        <tissue evidence="2">Whole animal</tissue>
    </source>
</reference>
<dbReference type="AlphaFoldDB" id="A0A9D4FLJ8"/>
<organism evidence="2 3">
    <name type="scientific">Dreissena polymorpha</name>
    <name type="common">Zebra mussel</name>
    <name type="synonym">Mytilus polymorpha</name>
    <dbReference type="NCBI Taxonomy" id="45954"/>
    <lineage>
        <taxon>Eukaryota</taxon>
        <taxon>Metazoa</taxon>
        <taxon>Spiralia</taxon>
        <taxon>Lophotrochozoa</taxon>
        <taxon>Mollusca</taxon>
        <taxon>Bivalvia</taxon>
        <taxon>Autobranchia</taxon>
        <taxon>Heteroconchia</taxon>
        <taxon>Euheterodonta</taxon>
        <taxon>Imparidentia</taxon>
        <taxon>Neoheterodontei</taxon>
        <taxon>Myida</taxon>
        <taxon>Dreissenoidea</taxon>
        <taxon>Dreissenidae</taxon>
        <taxon>Dreissena</taxon>
    </lineage>
</organism>
<keyword evidence="3" id="KW-1185">Reference proteome</keyword>
<reference evidence="2" key="1">
    <citation type="journal article" date="2019" name="bioRxiv">
        <title>The Genome of the Zebra Mussel, Dreissena polymorpha: A Resource for Invasive Species Research.</title>
        <authorList>
            <person name="McCartney M.A."/>
            <person name="Auch B."/>
            <person name="Kono T."/>
            <person name="Mallez S."/>
            <person name="Zhang Y."/>
            <person name="Obille A."/>
            <person name="Becker A."/>
            <person name="Abrahante J.E."/>
            <person name="Garbe J."/>
            <person name="Badalamenti J.P."/>
            <person name="Herman A."/>
            <person name="Mangelson H."/>
            <person name="Liachko I."/>
            <person name="Sullivan S."/>
            <person name="Sone E.D."/>
            <person name="Koren S."/>
            <person name="Silverstein K.A.T."/>
            <person name="Beckman K.B."/>
            <person name="Gohl D.M."/>
        </authorList>
    </citation>
    <scope>NUCLEOTIDE SEQUENCE</scope>
    <source>
        <strain evidence="2">Duluth1</strain>
        <tissue evidence="2">Whole animal</tissue>
    </source>
</reference>
<evidence type="ECO:0000313" key="3">
    <source>
        <dbReference type="Proteomes" id="UP000828390"/>
    </source>
</evidence>
<comment type="caution">
    <text evidence="2">The sequence shown here is derived from an EMBL/GenBank/DDBJ whole genome shotgun (WGS) entry which is preliminary data.</text>
</comment>
<feature type="compositionally biased region" description="Polar residues" evidence="1">
    <location>
        <begin position="1"/>
        <end position="19"/>
    </location>
</feature>
<protein>
    <submittedName>
        <fullName evidence="2">Uncharacterized protein</fullName>
    </submittedName>
</protein>